<sequence>MVQSTTNGKTLELVDVEYDIAQVLTKSPPQRDHRAIDFAVAKVRTPSPQMPPHVEHHADVDQIGKLGAEAVIAQYEGAVKALEAMGTTLIDCVQRAETMAAGCKDAIAYVQDTAQKYREEAKLIFDRIQQASVMTSEVVSVCDAMRKKIENPAQSA</sequence>
<dbReference type="AlphaFoldDB" id="A0A1M5QRQ1"/>
<dbReference type="OrthoDB" id="8236515at2"/>
<dbReference type="EMBL" id="LT670818">
    <property type="protein sequence ID" value="SHH16263.1"/>
    <property type="molecule type" value="Genomic_DNA"/>
</dbReference>
<organism evidence="1 2">
    <name type="scientific">Bradyrhizobium erythrophlei</name>
    <dbReference type="NCBI Taxonomy" id="1437360"/>
    <lineage>
        <taxon>Bacteria</taxon>
        <taxon>Pseudomonadati</taxon>
        <taxon>Pseudomonadota</taxon>
        <taxon>Alphaproteobacteria</taxon>
        <taxon>Hyphomicrobiales</taxon>
        <taxon>Nitrobacteraceae</taxon>
        <taxon>Bradyrhizobium</taxon>
    </lineage>
</organism>
<name>A0A1M5QRQ1_9BRAD</name>
<evidence type="ECO:0000313" key="2">
    <source>
        <dbReference type="Proteomes" id="UP000190675"/>
    </source>
</evidence>
<proteinExistence type="predicted"/>
<protein>
    <submittedName>
        <fullName evidence="1">Uncharacterized protein</fullName>
    </submittedName>
</protein>
<reference evidence="1 2" key="1">
    <citation type="submission" date="2016-11" db="EMBL/GenBank/DDBJ databases">
        <authorList>
            <person name="Jaros S."/>
            <person name="Januszkiewicz K."/>
            <person name="Wedrychowicz H."/>
        </authorList>
    </citation>
    <scope>NUCLEOTIDE SEQUENCE [LARGE SCALE GENOMIC DNA]</scope>
    <source>
        <strain evidence="1 2">GAS242</strain>
    </source>
</reference>
<dbReference type="RefSeq" id="WP_154073498.1">
    <property type="nucleotide sequence ID" value="NZ_LT670818.1"/>
</dbReference>
<dbReference type="Proteomes" id="UP000190675">
    <property type="component" value="Chromosome I"/>
</dbReference>
<gene>
    <name evidence="1" type="ORF">SAMN05444169_6088</name>
</gene>
<evidence type="ECO:0000313" key="1">
    <source>
        <dbReference type="EMBL" id="SHH16263.1"/>
    </source>
</evidence>
<accession>A0A1M5QRQ1</accession>